<dbReference type="PANTHER" id="PTHR34273:SF2">
    <property type="entry name" value="METHYLTHIORIBOSE KINASE"/>
    <property type="match status" value="1"/>
</dbReference>
<dbReference type="EMBL" id="KE148182">
    <property type="protein sequence ID" value="EPE02292.1"/>
    <property type="molecule type" value="Genomic_DNA"/>
</dbReference>
<evidence type="ECO:0000313" key="8">
    <source>
        <dbReference type="Proteomes" id="UP000016923"/>
    </source>
</evidence>
<protein>
    <submittedName>
        <fullName evidence="7">Phosphotransferase enzyme family protein</fullName>
    </submittedName>
</protein>
<dbReference type="GO" id="GO:0005524">
    <property type="term" value="F:ATP binding"/>
    <property type="evidence" value="ECO:0007669"/>
    <property type="project" value="UniProtKB-KW"/>
</dbReference>
<reference evidence="7 8" key="1">
    <citation type="journal article" date="2013" name="BMC Genomics">
        <title>The genome and transcriptome of the pine saprophyte Ophiostoma piceae, and a comparison with the bark beetle-associated pine pathogen Grosmannia clavigera.</title>
        <authorList>
            <person name="Haridas S."/>
            <person name="Wang Y."/>
            <person name="Lim L."/>
            <person name="Massoumi Alamouti S."/>
            <person name="Jackman S."/>
            <person name="Docking R."/>
            <person name="Robertson G."/>
            <person name="Birol I."/>
            <person name="Bohlmann J."/>
            <person name="Breuil C."/>
        </authorList>
    </citation>
    <scope>NUCLEOTIDE SEQUENCE [LARGE SCALE GENOMIC DNA]</scope>
    <source>
        <strain evidence="7 8">UAMH 11346</strain>
    </source>
</reference>
<dbReference type="GO" id="GO:0016301">
    <property type="term" value="F:kinase activity"/>
    <property type="evidence" value="ECO:0007669"/>
    <property type="project" value="UniProtKB-KW"/>
</dbReference>
<dbReference type="Proteomes" id="UP000016923">
    <property type="component" value="Unassembled WGS sequence"/>
</dbReference>
<dbReference type="OrthoDB" id="25129at2759"/>
<evidence type="ECO:0000259" key="6">
    <source>
        <dbReference type="Pfam" id="PF01636"/>
    </source>
</evidence>
<keyword evidence="5" id="KW-0067">ATP-binding</keyword>
<keyword evidence="2 7" id="KW-0808">Transferase</keyword>
<sequence length="388" mass="42784">MAPLTNAEKAELKTSLLAQLASTPFACTSLLELTNGTTNFVFRGQLQESRGANAATVIIKHTTGYAAANKDFAIDVTRSRFEETMLDALKAFQNESGHSTATTFTARAPELLWFNRETNTQVLQDFADAIDLKASLLASAADKQHPLSSQKAAHSVGYALGEWLHSFHAWTAAPEQVSLRDTVAANEPMRKLKHQITYDALVRIVSPFDVAENDLAVLKEVQASAVVDFQRLPHIADSSHWGIIHGDFWSGNVLLPSDLKDPRLFVVDWEFAQYGHRAYDVGQLIGDLLERDHFRGAKAALDILAGFSEGYGLPSLSKKDRDLLYRTAIHAGVHLICSMIRRAPSGPLPGTQEQVGEAIRLGVNLIVRGWTKDEEWFKSSVFKPLFST</sequence>
<dbReference type="InterPro" id="IPR011009">
    <property type="entry name" value="Kinase-like_dom_sf"/>
</dbReference>
<dbReference type="VEuPathDB" id="FungiDB:F503_08604"/>
<keyword evidence="3" id="KW-0547">Nucleotide-binding</keyword>
<dbReference type="SUPFAM" id="SSF56112">
    <property type="entry name" value="Protein kinase-like (PK-like)"/>
    <property type="match status" value="1"/>
</dbReference>
<dbReference type="Gene3D" id="3.90.1200.10">
    <property type="match status" value="1"/>
</dbReference>
<dbReference type="STRING" id="1262450.S3BPJ1"/>
<accession>S3BPJ1</accession>
<organism evidence="7 8">
    <name type="scientific">Ophiostoma piceae (strain UAMH 11346)</name>
    <name type="common">Sap stain fungus</name>
    <dbReference type="NCBI Taxonomy" id="1262450"/>
    <lineage>
        <taxon>Eukaryota</taxon>
        <taxon>Fungi</taxon>
        <taxon>Dikarya</taxon>
        <taxon>Ascomycota</taxon>
        <taxon>Pezizomycotina</taxon>
        <taxon>Sordariomycetes</taxon>
        <taxon>Sordariomycetidae</taxon>
        <taxon>Ophiostomatales</taxon>
        <taxon>Ophiostomataceae</taxon>
        <taxon>Ophiostoma</taxon>
    </lineage>
</organism>
<dbReference type="AlphaFoldDB" id="S3BPJ1"/>
<gene>
    <name evidence="7" type="ORF">F503_08604</name>
</gene>
<dbReference type="Gene3D" id="3.30.200.20">
    <property type="entry name" value="Phosphorylase Kinase, domain 1"/>
    <property type="match status" value="1"/>
</dbReference>
<name>S3BPJ1_OPHP1</name>
<evidence type="ECO:0000256" key="4">
    <source>
        <dbReference type="ARBA" id="ARBA00022777"/>
    </source>
</evidence>
<dbReference type="InterPro" id="IPR002575">
    <property type="entry name" value="Aminoglycoside_PTrfase"/>
</dbReference>
<evidence type="ECO:0000256" key="3">
    <source>
        <dbReference type="ARBA" id="ARBA00022741"/>
    </source>
</evidence>
<dbReference type="eggNOG" id="ENOG502SIXT">
    <property type="taxonomic scope" value="Eukaryota"/>
</dbReference>
<comment type="similarity">
    <text evidence="1">Belongs to the methylthioribose kinase family.</text>
</comment>
<evidence type="ECO:0000256" key="1">
    <source>
        <dbReference type="ARBA" id="ARBA00010165"/>
    </source>
</evidence>
<feature type="domain" description="Aminoglycoside phosphotransferase" evidence="6">
    <location>
        <begin position="143"/>
        <end position="297"/>
    </location>
</feature>
<proteinExistence type="inferred from homology"/>
<dbReference type="HOGENOM" id="CLU_059226_0_0_1"/>
<evidence type="ECO:0000256" key="5">
    <source>
        <dbReference type="ARBA" id="ARBA00022840"/>
    </source>
</evidence>
<dbReference type="OMA" id="VHLICWY"/>
<keyword evidence="8" id="KW-1185">Reference proteome</keyword>
<dbReference type="PANTHER" id="PTHR34273">
    <property type="entry name" value="METHYLTHIORIBOSE KINASE"/>
    <property type="match status" value="1"/>
</dbReference>
<dbReference type="Pfam" id="PF01636">
    <property type="entry name" value="APH"/>
    <property type="match status" value="1"/>
</dbReference>
<evidence type="ECO:0000313" key="7">
    <source>
        <dbReference type="EMBL" id="EPE02292.1"/>
    </source>
</evidence>
<evidence type="ECO:0000256" key="2">
    <source>
        <dbReference type="ARBA" id="ARBA00022679"/>
    </source>
</evidence>
<keyword evidence="4" id="KW-0418">Kinase</keyword>